<evidence type="ECO:0000256" key="3">
    <source>
        <dbReference type="PROSITE-ProRule" id="PRU00284"/>
    </source>
</evidence>
<accession>A0ABT1XKE5</accession>
<evidence type="ECO:0000259" key="5">
    <source>
        <dbReference type="PROSITE" id="PS50111"/>
    </source>
</evidence>
<dbReference type="CDD" id="cd11386">
    <property type="entry name" value="MCP_signal"/>
    <property type="match status" value="1"/>
</dbReference>
<dbReference type="InterPro" id="IPR024478">
    <property type="entry name" value="HlyB_4HB_MCP"/>
</dbReference>
<protein>
    <submittedName>
        <fullName evidence="6">Methyl-accepting chemotaxis protein</fullName>
    </submittedName>
</protein>
<evidence type="ECO:0000256" key="2">
    <source>
        <dbReference type="ARBA" id="ARBA00029447"/>
    </source>
</evidence>
<dbReference type="Gene3D" id="1.10.287.950">
    <property type="entry name" value="Methyl-accepting chemotaxis protein"/>
    <property type="match status" value="1"/>
</dbReference>
<dbReference type="PANTHER" id="PTHR32089">
    <property type="entry name" value="METHYL-ACCEPTING CHEMOTAXIS PROTEIN MCPB"/>
    <property type="match status" value="1"/>
</dbReference>
<keyword evidence="4" id="KW-0812">Transmembrane</keyword>
<dbReference type="InterPro" id="IPR004090">
    <property type="entry name" value="Chemotax_Me-accpt_rcpt"/>
</dbReference>
<reference evidence="6" key="1">
    <citation type="submission" date="2022-07" db="EMBL/GenBank/DDBJ databases">
        <authorList>
            <person name="Xamxidin M."/>
        </authorList>
    </citation>
    <scope>NUCLEOTIDE SEQUENCE</scope>
    <source>
        <strain evidence="6">YS8-69</strain>
    </source>
</reference>
<comment type="caution">
    <text evidence="6">The sequence shown here is derived from an EMBL/GenBank/DDBJ whole genome shotgun (WGS) entry which is preliminary data.</text>
</comment>
<keyword evidence="7" id="KW-1185">Reference proteome</keyword>
<dbReference type="EMBL" id="JANKHG010000018">
    <property type="protein sequence ID" value="MCR2747339.1"/>
    <property type="molecule type" value="Genomic_DNA"/>
</dbReference>
<comment type="similarity">
    <text evidence="2">Belongs to the methyl-accepting chemotaxis (MCP) protein family.</text>
</comment>
<feature type="domain" description="Methyl-accepting transducer" evidence="5">
    <location>
        <begin position="276"/>
        <end position="512"/>
    </location>
</feature>
<evidence type="ECO:0000256" key="1">
    <source>
        <dbReference type="ARBA" id="ARBA00023224"/>
    </source>
</evidence>
<dbReference type="SUPFAM" id="SSF58104">
    <property type="entry name" value="Methyl-accepting chemotaxis protein (MCP) signaling domain"/>
    <property type="match status" value="1"/>
</dbReference>
<keyword evidence="1 3" id="KW-0807">Transducer</keyword>
<keyword evidence="4" id="KW-0472">Membrane</keyword>
<dbReference type="PANTHER" id="PTHR32089:SF112">
    <property type="entry name" value="LYSOZYME-LIKE PROTEIN-RELATED"/>
    <property type="match status" value="1"/>
</dbReference>
<organism evidence="6 7">
    <name type="scientific">Limnobacter parvus</name>
    <dbReference type="NCBI Taxonomy" id="2939690"/>
    <lineage>
        <taxon>Bacteria</taxon>
        <taxon>Pseudomonadati</taxon>
        <taxon>Pseudomonadota</taxon>
        <taxon>Betaproteobacteria</taxon>
        <taxon>Burkholderiales</taxon>
        <taxon>Burkholderiaceae</taxon>
        <taxon>Limnobacter</taxon>
    </lineage>
</organism>
<dbReference type="PROSITE" id="PS50111">
    <property type="entry name" value="CHEMOTAXIS_TRANSDUC_2"/>
    <property type="match status" value="1"/>
</dbReference>
<keyword evidence="4" id="KW-1133">Transmembrane helix</keyword>
<feature type="transmembrane region" description="Helical" evidence="4">
    <location>
        <begin position="198"/>
        <end position="220"/>
    </location>
</feature>
<sequence>MPSTIMNKVINTSLNMRLGVVMGIPIAALLALSVFAVYEIHTLNQFNQQNTEKQVNLLTEVSNLGSKSALLAREARNVILADEQNRFDLAKSRMLALDAEIDLLGQSMLANAPEGETRGLIESINTDNTALHAVYSRVVEQSELGEVQAATLILLSQGDPLEQQIDNAMNALNSSVKSTMEAAVAQGDAVFQTAVTTIAVVCVLIVLLCGITVGMVATSLRKQIGGEPAKALDVVATMAQGNLTQAVLKCESGSLMDGMQQLQVRLREIINQVSQACSTFKSASSELVNVASGLSTSAEKQADSSNATAVSVEEMSASAKSISDYAHKTEVQAKVSADTAKNGMKLMQALQGKMNDMAGQMHTTTQEIAGLVERSDRINGIVSVIQGIAQQTNLLALNAAIEAARAGEQGRGFAVVADEVRTLAQNTATATDEIRTLIGEICTYSERSNKSVEQVGEHMTENMQYANKLMGGLQEIVQHFEQSVEYALAVANSTKEQEAASQDISERVSDISSLSEQLKMASMQLEGQSRQVESMSEDLQRAVSYFKT</sequence>
<evidence type="ECO:0000256" key="4">
    <source>
        <dbReference type="SAM" id="Phobius"/>
    </source>
</evidence>
<evidence type="ECO:0000313" key="6">
    <source>
        <dbReference type="EMBL" id="MCR2747339.1"/>
    </source>
</evidence>
<dbReference type="RefSeq" id="WP_257512558.1">
    <property type="nucleotide sequence ID" value="NZ_JANKHG010000018.1"/>
</dbReference>
<gene>
    <name evidence="6" type="ORF">NSP04_11820</name>
</gene>
<name>A0ABT1XKE5_9BURK</name>
<dbReference type="PRINTS" id="PR00260">
    <property type="entry name" value="CHEMTRNSDUCR"/>
</dbReference>
<dbReference type="InterPro" id="IPR004089">
    <property type="entry name" value="MCPsignal_dom"/>
</dbReference>
<dbReference type="Proteomes" id="UP001165267">
    <property type="component" value="Unassembled WGS sequence"/>
</dbReference>
<dbReference type="Pfam" id="PF12729">
    <property type="entry name" value="4HB_MCP_1"/>
    <property type="match status" value="1"/>
</dbReference>
<evidence type="ECO:0000313" key="7">
    <source>
        <dbReference type="Proteomes" id="UP001165267"/>
    </source>
</evidence>
<proteinExistence type="inferred from homology"/>
<dbReference type="Pfam" id="PF00015">
    <property type="entry name" value="MCPsignal"/>
    <property type="match status" value="1"/>
</dbReference>
<dbReference type="SMART" id="SM00283">
    <property type="entry name" value="MA"/>
    <property type="match status" value="1"/>
</dbReference>